<feature type="non-terminal residue" evidence="1">
    <location>
        <position position="89"/>
    </location>
</feature>
<organism evidence="1 2">
    <name type="scientific">Athelia psychrophila</name>
    <dbReference type="NCBI Taxonomy" id="1759441"/>
    <lineage>
        <taxon>Eukaryota</taxon>
        <taxon>Fungi</taxon>
        <taxon>Dikarya</taxon>
        <taxon>Basidiomycota</taxon>
        <taxon>Agaricomycotina</taxon>
        <taxon>Agaricomycetes</taxon>
        <taxon>Agaricomycetidae</taxon>
        <taxon>Atheliales</taxon>
        <taxon>Atheliaceae</taxon>
        <taxon>Athelia</taxon>
    </lineage>
</organism>
<reference evidence="1 2" key="1">
    <citation type="journal article" date="2016" name="Mol. Biol. Evol.">
        <title>Comparative Genomics of Early-Diverging Mushroom-Forming Fungi Provides Insights into the Origins of Lignocellulose Decay Capabilities.</title>
        <authorList>
            <person name="Nagy L.G."/>
            <person name="Riley R."/>
            <person name="Tritt A."/>
            <person name="Adam C."/>
            <person name="Daum C."/>
            <person name="Floudas D."/>
            <person name="Sun H."/>
            <person name="Yadav J.S."/>
            <person name="Pangilinan J."/>
            <person name="Larsson K.H."/>
            <person name="Matsuura K."/>
            <person name="Barry K."/>
            <person name="Labutti K."/>
            <person name="Kuo R."/>
            <person name="Ohm R.A."/>
            <person name="Bhattacharya S.S."/>
            <person name="Shirouzu T."/>
            <person name="Yoshinaga Y."/>
            <person name="Martin F.M."/>
            <person name="Grigoriev I.V."/>
            <person name="Hibbett D.S."/>
        </authorList>
    </citation>
    <scope>NUCLEOTIDE SEQUENCE [LARGE SCALE GENOMIC DNA]</scope>
    <source>
        <strain evidence="1 2">CBS 109695</strain>
    </source>
</reference>
<name>A0A165X5P2_9AGAM</name>
<protein>
    <submittedName>
        <fullName evidence="1">Uncharacterized protein</fullName>
    </submittedName>
</protein>
<keyword evidence="2" id="KW-1185">Reference proteome</keyword>
<evidence type="ECO:0000313" key="2">
    <source>
        <dbReference type="Proteomes" id="UP000076532"/>
    </source>
</evidence>
<gene>
    <name evidence="1" type="ORF">FIBSPDRAFT_674609</name>
</gene>
<accession>A0A165X5P2</accession>
<feature type="non-terminal residue" evidence="1">
    <location>
        <position position="1"/>
    </location>
</feature>
<dbReference type="OrthoDB" id="2369050at2759"/>
<sequence length="89" mass="10431">FLPTGWEDKLKSQILSMRQGDQGFWEWCNSMTVKNMLLKNMTAHCSVEKICEQLTANMTETLVEHVRYEGANKEPVFEKWVEGIHRIND</sequence>
<dbReference type="AlphaFoldDB" id="A0A165X5P2"/>
<evidence type="ECO:0000313" key="1">
    <source>
        <dbReference type="EMBL" id="KZP08231.1"/>
    </source>
</evidence>
<dbReference type="EMBL" id="KV417727">
    <property type="protein sequence ID" value="KZP08231.1"/>
    <property type="molecule type" value="Genomic_DNA"/>
</dbReference>
<dbReference type="Proteomes" id="UP000076532">
    <property type="component" value="Unassembled WGS sequence"/>
</dbReference>
<proteinExistence type="predicted"/>